<keyword evidence="2" id="KW-1133">Transmembrane helix</keyword>
<sequence length="152" mass="14694">MYFTSILTTAIVVAAAVNAQAGYPSSPNNATMTASASASTQMFQPGCPTGAPPKGYTYNSSNPFPISTYATAVSQSSGVPMPPQNGTMPAGPYGNATTSAVGGASATGAGSSSTASSSTPSTYTGAASSVKVVGMVSLVSLGAVAAFFAVAL</sequence>
<organism evidence="4 5">
    <name type="scientific">Recurvomyces mirabilis</name>
    <dbReference type="NCBI Taxonomy" id="574656"/>
    <lineage>
        <taxon>Eukaryota</taxon>
        <taxon>Fungi</taxon>
        <taxon>Dikarya</taxon>
        <taxon>Ascomycota</taxon>
        <taxon>Pezizomycotina</taxon>
        <taxon>Dothideomycetes</taxon>
        <taxon>Dothideomycetidae</taxon>
        <taxon>Mycosphaerellales</taxon>
        <taxon>Teratosphaeriaceae</taxon>
        <taxon>Recurvomyces</taxon>
    </lineage>
</organism>
<gene>
    <name evidence="4" type="ORF">LTR78_006748</name>
</gene>
<dbReference type="Proteomes" id="UP001274830">
    <property type="component" value="Unassembled WGS sequence"/>
</dbReference>
<feature type="transmembrane region" description="Helical" evidence="2">
    <location>
        <begin position="132"/>
        <end position="151"/>
    </location>
</feature>
<dbReference type="EMBL" id="JAUTXT010000025">
    <property type="protein sequence ID" value="KAK3673514.1"/>
    <property type="molecule type" value="Genomic_DNA"/>
</dbReference>
<keyword evidence="2" id="KW-0472">Membrane</keyword>
<comment type="caution">
    <text evidence="4">The sequence shown here is derived from an EMBL/GenBank/DDBJ whole genome shotgun (WGS) entry which is preliminary data.</text>
</comment>
<feature type="region of interest" description="Disordered" evidence="1">
    <location>
        <begin position="75"/>
        <end position="94"/>
    </location>
</feature>
<evidence type="ECO:0000313" key="5">
    <source>
        <dbReference type="Proteomes" id="UP001274830"/>
    </source>
</evidence>
<reference evidence="4" key="1">
    <citation type="submission" date="2023-07" db="EMBL/GenBank/DDBJ databases">
        <title>Black Yeasts Isolated from many extreme environments.</title>
        <authorList>
            <person name="Coleine C."/>
            <person name="Stajich J.E."/>
            <person name="Selbmann L."/>
        </authorList>
    </citation>
    <scope>NUCLEOTIDE SEQUENCE</scope>
    <source>
        <strain evidence="4">CCFEE 5485</strain>
    </source>
</reference>
<keyword evidence="5" id="KW-1185">Reference proteome</keyword>
<feature type="signal peptide" evidence="3">
    <location>
        <begin position="1"/>
        <end position="19"/>
    </location>
</feature>
<dbReference type="AlphaFoldDB" id="A0AAE0WKQ9"/>
<keyword evidence="2" id="KW-0812">Transmembrane</keyword>
<accession>A0AAE0WKQ9</accession>
<evidence type="ECO:0000256" key="1">
    <source>
        <dbReference type="SAM" id="MobiDB-lite"/>
    </source>
</evidence>
<keyword evidence="3" id="KW-0732">Signal</keyword>
<name>A0AAE0WKQ9_9PEZI</name>
<evidence type="ECO:0000313" key="4">
    <source>
        <dbReference type="EMBL" id="KAK3673514.1"/>
    </source>
</evidence>
<proteinExistence type="predicted"/>
<evidence type="ECO:0000256" key="3">
    <source>
        <dbReference type="SAM" id="SignalP"/>
    </source>
</evidence>
<evidence type="ECO:0000256" key="2">
    <source>
        <dbReference type="SAM" id="Phobius"/>
    </source>
</evidence>
<feature type="chain" id="PRO_5042051735" evidence="3">
    <location>
        <begin position="20"/>
        <end position="152"/>
    </location>
</feature>
<protein>
    <submittedName>
        <fullName evidence="4">Uncharacterized protein</fullName>
    </submittedName>
</protein>